<dbReference type="Pfam" id="PF17126">
    <property type="entry name" value="RsmF_methylt_CI"/>
    <property type="match status" value="1"/>
</dbReference>
<proteinExistence type="inferred from homology"/>
<keyword evidence="10" id="KW-1185">Reference proteome</keyword>
<dbReference type="Proteomes" id="UP000294902">
    <property type="component" value="Unassembled WGS sequence"/>
</dbReference>
<dbReference type="PROSITE" id="PS51686">
    <property type="entry name" value="SAM_MT_RSMB_NOP"/>
    <property type="match status" value="1"/>
</dbReference>
<dbReference type="InterPro" id="IPR023267">
    <property type="entry name" value="RCMT"/>
</dbReference>
<dbReference type="EMBL" id="SMAL01000001">
    <property type="protein sequence ID" value="TCT17008.1"/>
    <property type="molecule type" value="Genomic_DNA"/>
</dbReference>
<dbReference type="InterPro" id="IPR031340">
    <property type="entry name" value="RsmF_methylt_CI"/>
</dbReference>
<protein>
    <submittedName>
        <fullName evidence="9">NOL1/NOP2/sun family putative RNA methylase</fullName>
    </submittedName>
</protein>
<evidence type="ECO:0000256" key="5">
    <source>
        <dbReference type="ARBA" id="ARBA00022691"/>
    </source>
</evidence>
<dbReference type="CDD" id="cd21147">
    <property type="entry name" value="RsmF_methylt_CTD1"/>
    <property type="match status" value="1"/>
</dbReference>
<dbReference type="Pfam" id="PF13636">
    <property type="entry name" value="Methyltranf_PUA"/>
    <property type="match status" value="1"/>
</dbReference>
<dbReference type="InterPro" id="IPR031341">
    <property type="entry name" value="Methyltr_RsmF_N"/>
</dbReference>
<dbReference type="InterPro" id="IPR049560">
    <property type="entry name" value="MeTrfase_RsmB-F_NOP2_cat"/>
</dbReference>
<keyword evidence="6 7" id="KW-0694">RNA-binding</keyword>
<comment type="caution">
    <text evidence="7">Lacks conserved residue(s) required for the propagation of feature annotation.</text>
</comment>
<keyword evidence="5 7" id="KW-0949">S-adenosyl-L-methionine</keyword>
<dbReference type="NCBIfam" id="TIGR00446">
    <property type="entry name" value="nop2p"/>
    <property type="match status" value="1"/>
</dbReference>
<dbReference type="GO" id="GO:0008757">
    <property type="term" value="F:S-adenosylmethionine-dependent methyltransferase activity"/>
    <property type="evidence" value="ECO:0007669"/>
    <property type="project" value="InterPro"/>
</dbReference>
<gene>
    <name evidence="9" type="ORF">EDC18_101304</name>
</gene>
<dbReference type="InterPro" id="IPR018314">
    <property type="entry name" value="RsmB/NOL1/NOP2-like_CS"/>
</dbReference>
<dbReference type="PROSITE" id="PS01153">
    <property type="entry name" value="NOL1_NOP2_SUN"/>
    <property type="match status" value="1"/>
</dbReference>
<comment type="caution">
    <text evidence="9">The sequence shown here is derived from an EMBL/GenBank/DDBJ whole genome shotgun (WGS) entry which is preliminary data.</text>
</comment>
<dbReference type="GO" id="GO:0006396">
    <property type="term" value="P:RNA processing"/>
    <property type="evidence" value="ECO:0007669"/>
    <property type="project" value="InterPro"/>
</dbReference>
<dbReference type="RefSeq" id="WP_132249542.1">
    <property type="nucleotide sequence ID" value="NZ_SMAL01000001.1"/>
</dbReference>
<evidence type="ECO:0000256" key="3">
    <source>
        <dbReference type="ARBA" id="ARBA00022603"/>
    </source>
</evidence>
<dbReference type="GO" id="GO:0008173">
    <property type="term" value="F:RNA methyltransferase activity"/>
    <property type="evidence" value="ECO:0007669"/>
    <property type="project" value="InterPro"/>
</dbReference>
<dbReference type="PANTHER" id="PTHR22807:SF30">
    <property type="entry name" value="28S RRNA (CYTOSINE(4447)-C(5))-METHYLTRANSFERASE-RELATED"/>
    <property type="match status" value="1"/>
</dbReference>
<sequence>MKLPDKYEARMEALLKEEYQAYIESFNKDRYYGIRINTLKIQPDVFKKITKLKIKEIPWAYNGFYYDKDQQPAKHPYYFAGLYYVQEPSAMTPANFLPIEEGDKVLDLCAAPGGKSTELGAKLNGTGLLISNDISHTRAKALLKNIELSGITNSIITSEPSENLLNHFPEYFDKILVDAPCSGEGMFRKDPNMIKSWENQGVEYYSAIQKDIIIQAGKMLKPNGLMLYSTCTFSPEENEEIIEHLLKEYPEFTIEKLPMVEGFDIGKPEWVDGSEELKKCVRLWPHKIQGEGHFLALLKKQGNSNGIEKEGYKYSAKKKEYIELEEFINENLSIELDYNRIEVIQEKVYYLPKDMPNVKGLRLLRTGWYLGEIKKKRFEPSQAFAMGLTSSEAKSTINFSINQDEVLRYLKGETLQVESSKGWKLVCVDDYPLGWGKINNNVLKNKYYSGWRWM</sequence>
<dbReference type="PRINTS" id="PR02008">
    <property type="entry name" value="RCMTFAMILY"/>
</dbReference>
<dbReference type="GO" id="GO:0001510">
    <property type="term" value="P:RNA methylation"/>
    <property type="evidence" value="ECO:0007669"/>
    <property type="project" value="InterPro"/>
</dbReference>
<dbReference type="SUPFAM" id="SSF53335">
    <property type="entry name" value="S-adenosyl-L-methionine-dependent methyltransferases"/>
    <property type="match status" value="1"/>
</dbReference>
<dbReference type="AlphaFoldDB" id="A0A4R3MS18"/>
<evidence type="ECO:0000313" key="9">
    <source>
        <dbReference type="EMBL" id="TCT17008.1"/>
    </source>
</evidence>
<dbReference type="InterPro" id="IPR001678">
    <property type="entry name" value="MeTrfase_RsmB-F_NOP2_dom"/>
</dbReference>
<dbReference type="InterPro" id="IPR029063">
    <property type="entry name" value="SAM-dependent_MTases_sf"/>
</dbReference>
<evidence type="ECO:0000313" key="10">
    <source>
        <dbReference type="Proteomes" id="UP000294902"/>
    </source>
</evidence>
<dbReference type="InterPro" id="IPR027391">
    <property type="entry name" value="Nol1_Nop2_Fmu_2"/>
</dbReference>
<dbReference type="GO" id="GO:0003723">
    <property type="term" value="F:RNA binding"/>
    <property type="evidence" value="ECO:0007669"/>
    <property type="project" value="UniProtKB-UniRule"/>
</dbReference>
<comment type="similarity">
    <text evidence="1 7">Belongs to the class I-like SAM-binding methyltransferase superfamily. RsmB/NOP family.</text>
</comment>
<evidence type="ECO:0000256" key="6">
    <source>
        <dbReference type="ARBA" id="ARBA00022884"/>
    </source>
</evidence>
<feature type="domain" description="SAM-dependent MTase RsmB/NOP-type" evidence="8">
    <location>
        <begin position="15"/>
        <end position="301"/>
    </location>
</feature>
<reference evidence="9 10" key="1">
    <citation type="submission" date="2019-03" db="EMBL/GenBank/DDBJ databases">
        <title>Genomic Encyclopedia of Type Strains, Phase IV (KMG-IV): sequencing the most valuable type-strain genomes for metagenomic binning, comparative biology and taxonomic classification.</title>
        <authorList>
            <person name="Goeker M."/>
        </authorList>
    </citation>
    <scope>NUCLEOTIDE SEQUENCE [LARGE SCALE GENOMIC DNA]</scope>
    <source>
        <strain evidence="9 10">DSM 24629</strain>
    </source>
</reference>
<dbReference type="Gene3D" id="3.30.70.1170">
    <property type="entry name" value="Sun protein, domain 3"/>
    <property type="match status" value="1"/>
</dbReference>
<feature type="active site" description="Nucleophile" evidence="7">
    <location>
        <position position="231"/>
    </location>
</feature>
<keyword evidence="2" id="KW-0963">Cytoplasm</keyword>
<evidence type="ECO:0000256" key="7">
    <source>
        <dbReference type="PROSITE-ProRule" id="PRU01023"/>
    </source>
</evidence>
<feature type="binding site" evidence="7">
    <location>
        <begin position="109"/>
        <end position="115"/>
    </location>
    <ligand>
        <name>S-adenosyl-L-methionine</name>
        <dbReference type="ChEBI" id="CHEBI:59789"/>
    </ligand>
</feature>
<name>A0A4R3MS18_9FIRM</name>
<dbReference type="Gene3D" id="3.40.50.150">
    <property type="entry name" value="Vaccinia Virus protein VP39"/>
    <property type="match status" value="1"/>
</dbReference>
<accession>A0A4R3MS18</accession>
<dbReference type="CDD" id="cd02440">
    <property type="entry name" value="AdoMet_MTases"/>
    <property type="match status" value="1"/>
</dbReference>
<evidence type="ECO:0000256" key="4">
    <source>
        <dbReference type="ARBA" id="ARBA00022679"/>
    </source>
</evidence>
<feature type="binding site" evidence="7">
    <location>
        <position position="178"/>
    </location>
    <ligand>
        <name>S-adenosyl-L-methionine</name>
        <dbReference type="ChEBI" id="CHEBI:59789"/>
    </ligand>
</feature>
<evidence type="ECO:0000256" key="2">
    <source>
        <dbReference type="ARBA" id="ARBA00022490"/>
    </source>
</evidence>
<organism evidence="9 10">
    <name type="scientific">Natranaerovirga pectinivora</name>
    <dbReference type="NCBI Taxonomy" id="682400"/>
    <lineage>
        <taxon>Bacteria</taxon>
        <taxon>Bacillati</taxon>
        <taxon>Bacillota</taxon>
        <taxon>Clostridia</taxon>
        <taxon>Lachnospirales</taxon>
        <taxon>Natranaerovirgaceae</taxon>
        <taxon>Natranaerovirga</taxon>
    </lineage>
</organism>
<feature type="binding site" evidence="7">
    <location>
        <position position="133"/>
    </location>
    <ligand>
        <name>S-adenosyl-L-methionine</name>
        <dbReference type="ChEBI" id="CHEBI:59789"/>
    </ligand>
</feature>
<dbReference type="Gene3D" id="2.30.130.60">
    <property type="match status" value="1"/>
</dbReference>
<keyword evidence="4 7" id="KW-0808">Transferase</keyword>
<dbReference type="PANTHER" id="PTHR22807">
    <property type="entry name" value="NOP2 YEAST -RELATED NOL1/NOP2/FMU SUN DOMAIN-CONTAINING"/>
    <property type="match status" value="1"/>
</dbReference>
<dbReference type="OrthoDB" id="9810297at2"/>
<dbReference type="Pfam" id="PF17125">
    <property type="entry name" value="Methyltr_RsmF_N"/>
    <property type="match status" value="1"/>
</dbReference>
<evidence type="ECO:0000259" key="8">
    <source>
        <dbReference type="PROSITE" id="PS51686"/>
    </source>
</evidence>
<dbReference type="Pfam" id="PF01189">
    <property type="entry name" value="Methyltr_RsmB-F"/>
    <property type="match status" value="1"/>
</dbReference>
<dbReference type="InterPro" id="IPR011023">
    <property type="entry name" value="Nop2p"/>
</dbReference>
<evidence type="ECO:0000256" key="1">
    <source>
        <dbReference type="ARBA" id="ARBA00007494"/>
    </source>
</evidence>
<keyword evidence="3 7" id="KW-0489">Methyltransferase</keyword>